<dbReference type="Proteomes" id="UP000579945">
    <property type="component" value="Unassembled WGS sequence"/>
</dbReference>
<gene>
    <name evidence="2" type="ORF">FHR33_009711</name>
</gene>
<evidence type="ECO:0000256" key="1">
    <source>
        <dbReference type="SAM" id="MobiDB-lite"/>
    </source>
</evidence>
<keyword evidence="3" id="KW-1185">Reference proteome</keyword>
<evidence type="ECO:0000313" key="3">
    <source>
        <dbReference type="Proteomes" id="UP000579945"/>
    </source>
</evidence>
<evidence type="ECO:0000313" key="2">
    <source>
        <dbReference type="EMBL" id="MBB3733758.1"/>
    </source>
</evidence>
<name>A0A7W5YD08_9ACTN</name>
<feature type="region of interest" description="Disordered" evidence="1">
    <location>
        <begin position="64"/>
        <end position="93"/>
    </location>
</feature>
<sequence>MSDPPSILILPDQAGSLMELLVDENDEAIKAKVSWIENIPGYRGGLKPREEWLPIDQVAPVPGQSYMSVPRTPATQPKPEPELEPAVAGPPGWPAQVPAPGVPGWEKHALAWLYDQMPADYRQHQVLADYPIALAWAAILHLQHDYRALIVSYRRASFELKAHLPPEAVESVLVTYKRERERLIRCGQAARLLEQALRAPSCSAR</sequence>
<accession>A0A7W5YD08</accession>
<organism evidence="2 3">
    <name type="scientific">Nonomuraea dietziae</name>
    <dbReference type="NCBI Taxonomy" id="65515"/>
    <lineage>
        <taxon>Bacteria</taxon>
        <taxon>Bacillati</taxon>
        <taxon>Actinomycetota</taxon>
        <taxon>Actinomycetes</taxon>
        <taxon>Streptosporangiales</taxon>
        <taxon>Streptosporangiaceae</taxon>
        <taxon>Nonomuraea</taxon>
    </lineage>
</organism>
<comment type="caution">
    <text evidence="2">The sequence shown here is derived from an EMBL/GenBank/DDBJ whole genome shotgun (WGS) entry which is preliminary data.</text>
</comment>
<protein>
    <submittedName>
        <fullName evidence="2">Uncharacterized protein</fullName>
    </submittedName>
</protein>
<reference evidence="2 3" key="1">
    <citation type="submission" date="2020-08" db="EMBL/GenBank/DDBJ databases">
        <title>Sequencing the genomes of 1000 actinobacteria strains.</title>
        <authorList>
            <person name="Klenk H.-P."/>
        </authorList>
    </citation>
    <scope>NUCLEOTIDE SEQUENCE [LARGE SCALE GENOMIC DNA]</scope>
    <source>
        <strain evidence="2 3">DSM 44320</strain>
    </source>
</reference>
<dbReference type="RefSeq" id="WP_183662443.1">
    <property type="nucleotide sequence ID" value="NZ_JACIBV010000003.1"/>
</dbReference>
<dbReference type="GeneID" id="95395690"/>
<proteinExistence type="predicted"/>
<dbReference type="AlphaFoldDB" id="A0A7W5YD08"/>
<dbReference type="EMBL" id="JACIBV010000003">
    <property type="protein sequence ID" value="MBB3733758.1"/>
    <property type="molecule type" value="Genomic_DNA"/>
</dbReference>